<dbReference type="EMBL" id="FOIU01000005">
    <property type="protein sequence ID" value="SEW49335.1"/>
    <property type="molecule type" value="Genomic_DNA"/>
</dbReference>
<organism evidence="1 2">
    <name type="scientific">Chryseobacterium wanjuense</name>
    <dbReference type="NCBI Taxonomy" id="356305"/>
    <lineage>
        <taxon>Bacteria</taxon>
        <taxon>Pseudomonadati</taxon>
        <taxon>Bacteroidota</taxon>
        <taxon>Flavobacteriia</taxon>
        <taxon>Flavobacteriales</taxon>
        <taxon>Weeksellaceae</taxon>
        <taxon>Chryseobacterium group</taxon>
        <taxon>Chryseobacterium</taxon>
    </lineage>
</organism>
<reference evidence="2" key="1">
    <citation type="submission" date="2016-10" db="EMBL/GenBank/DDBJ databases">
        <authorList>
            <person name="Varghese N."/>
            <person name="Submissions S."/>
        </authorList>
    </citation>
    <scope>NUCLEOTIDE SEQUENCE [LARGE SCALE GENOMIC DNA]</scope>
    <source>
        <strain evidence="2">DSM 17724</strain>
    </source>
</reference>
<dbReference type="STRING" id="356305.SAMN05421841_4127"/>
<dbReference type="InterPro" id="IPR010732">
    <property type="entry name" value="T6SS_TssG-like"/>
</dbReference>
<evidence type="ECO:0000313" key="1">
    <source>
        <dbReference type="EMBL" id="SEW49335.1"/>
    </source>
</evidence>
<accession>A0A1I0S3H7</accession>
<gene>
    <name evidence="1" type="ORF">SAMN05421841_4127</name>
</gene>
<dbReference type="OrthoDB" id="1411058at2"/>
<evidence type="ECO:0000313" key="2">
    <source>
        <dbReference type="Proteomes" id="UP000199469"/>
    </source>
</evidence>
<name>A0A1I0S3H7_9FLAO</name>
<keyword evidence="2" id="KW-1185">Reference proteome</keyword>
<dbReference type="RefSeq" id="WP_089796022.1">
    <property type="nucleotide sequence ID" value="NZ_FOIU01000005.1"/>
</dbReference>
<dbReference type="AlphaFoldDB" id="A0A1I0S3H7"/>
<dbReference type="Pfam" id="PF06996">
    <property type="entry name" value="T6SS_TssG"/>
    <property type="match status" value="1"/>
</dbReference>
<sequence length="311" mass="36739">MEKLEYIASQIDALKYDIKAEVIINDLLKNHKIDENQYVTQHEGQFSRAYRFDILESEILDHEYNDQQTLQLNLSRDSFYDMLPENLTHDTKNDALNKDVDVMIKEYQVQKKQQKAARSFFQPFENELFSYGVEVEHFEDSFLFELNSHLVPQMFYDFWGIDRDFPALLVSKFIRLLPFSYRIVGDIEQTCNILSLLLEEDVHISYKGHHKYSDEEQNTELGMSRLGLDLIAGTTYDDYSNHLDISIGPLKNSSFTDYIHEGKKKKFVEMFYDHFFPIEVEIKTIILLPKEKQDFEFDISESPVLGYNTRI</sequence>
<dbReference type="Proteomes" id="UP000199469">
    <property type="component" value="Unassembled WGS sequence"/>
</dbReference>
<protein>
    <submittedName>
        <fullName evidence="1">Type VI secretion, VasB, ImpH, VC_A0111</fullName>
    </submittedName>
</protein>
<proteinExistence type="predicted"/>